<evidence type="ECO:0000259" key="3">
    <source>
        <dbReference type="Pfam" id="PF13649"/>
    </source>
</evidence>
<dbReference type="PANTHER" id="PTHR44942">
    <property type="entry name" value="METHYLTRANSF_11 DOMAIN-CONTAINING PROTEIN"/>
    <property type="match status" value="1"/>
</dbReference>
<evidence type="ECO:0000313" key="4">
    <source>
        <dbReference type="EMBL" id="QAY71190.1"/>
    </source>
</evidence>
<reference evidence="4 5" key="1">
    <citation type="submission" date="2019-01" db="EMBL/GenBank/DDBJ databases">
        <title>Genome sequencing of strain FW10M-9.</title>
        <authorList>
            <person name="Heo J."/>
            <person name="Kim S.-J."/>
            <person name="Kim J.-S."/>
            <person name="Hong S.-B."/>
            <person name="Kwon S.-W."/>
        </authorList>
    </citation>
    <scope>NUCLEOTIDE SEQUENCE [LARGE SCALE GENOMIC DNA]</scope>
    <source>
        <strain evidence="4 5">FW10M-9</strain>
    </source>
</reference>
<dbReference type="Gene3D" id="3.40.50.150">
    <property type="entry name" value="Vaccinia Virus protein VP39"/>
    <property type="match status" value="1"/>
</dbReference>
<dbReference type="OrthoDB" id="9797252at2"/>
<evidence type="ECO:0000256" key="2">
    <source>
        <dbReference type="ARBA" id="ARBA00022679"/>
    </source>
</evidence>
<dbReference type="Proteomes" id="UP000292118">
    <property type="component" value="Chromosome"/>
</dbReference>
<dbReference type="InterPro" id="IPR029063">
    <property type="entry name" value="SAM-dependent_MTases_sf"/>
</dbReference>
<gene>
    <name evidence="4" type="ORF">ET471_15055</name>
</gene>
<keyword evidence="2 4" id="KW-0808">Transferase</keyword>
<evidence type="ECO:0000256" key="1">
    <source>
        <dbReference type="ARBA" id="ARBA00022603"/>
    </source>
</evidence>
<evidence type="ECO:0000313" key="5">
    <source>
        <dbReference type="Proteomes" id="UP000292118"/>
    </source>
</evidence>
<dbReference type="PANTHER" id="PTHR44942:SF4">
    <property type="entry name" value="METHYLTRANSFERASE TYPE 11 DOMAIN-CONTAINING PROTEIN"/>
    <property type="match status" value="1"/>
</dbReference>
<proteinExistence type="predicted"/>
<sequence length="252" mass="26833">MTARALTFGAAAAAYERYRPGYPDELADTVLAYAGRPVRTALEVGAGTGKATRLFAGRGIRVTATDPDADMLAELRRQVPAEVTVVRAAFEDLAPAQTYELVFAAASLHWTAPAGRWERVAALLEPGGVFASFGAPLRLADPALAEAVRSARAPFLADDEVPAPDGTPEDATLQWPGTELVRADAFTDVRQVEVARRPTVPARDYVGHLATVSAYLALPGAVRERALAAVLAVLPDRVTLDADLTVHLARRR</sequence>
<dbReference type="RefSeq" id="WP_129189634.1">
    <property type="nucleotide sequence ID" value="NZ_CP035493.1"/>
</dbReference>
<organism evidence="4 5">
    <name type="scientific">Xylanimonas protaetiae</name>
    <dbReference type="NCBI Taxonomy" id="2509457"/>
    <lineage>
        <taxon>Bacteria</taxon>
        <taxon>Bacillati</taxon>
        <taxon>Actinomycetota</taxon>
        <taxon>Actinomycetes</taxon>
        <taxon>Micrococcales</taxon>
        <taxon>Promicromonosporaceae</taxon>
        <taxon>Xylanimonas</taxon>
    </lineage>
</organism>
<dbReference type="EMBL" id="CP035493">
    <property type="protein sequence ID" value="QAY71190.1"/>
    <property type="molecule type" value="Genomic_DNA"/>
</dbReference>
<dbReference type="Pfam" id="PF13649">
    <property type="entry name" value="Methyltransf_25"/>
    <property type="match status" value="1"/>
</dbReference>
<dbReference type="InterPro" id="IPR041698">
    <property type="entry name" value="Methyltransf_25"/>
</dbReference>
<name>A0A4P6F5F6_9MICO</name>
<feature type="domain" description="Methyltransferase" evidence="3">
    <location>
        <begin position="42"/>
        <end position="128"/>
    </location>
</feature>
<dbReference type="GO" id="GO:0008168">
    <property type="term" value="F:methyltransferase activity"/>
    <property type="evidence" value="ECO:0007669"/>
    <property type="project" value="UniProtKB-KW"/>
</dbReference>
<keyword evidence="1 4" id="KW-0489">Methyltransferase</keyword>
<dbReference type="CDD" id="cd02440">
    <property type="entry name" value="AdoMet_MTases"/>
    <property type="match status" value="1"/>
</dbReference>
<keyword evidence="5" id="KW-1185">Reference proteome</keyword>
<dbReference type="SUPFAM" id="SSF53335">
    <property type="entry name" value="S-adenosyl-L-methionine-dependent methyltransferases"/>
    <property type="match status" value="1"/>
</dbReference>
<dbReference type="KEGG" id="xya:ET471_15055"/>
<protein>
    <submittedName>
        <fullName evidence="4">Class I SAM-dependent methyltransferase</fullName>
    </submittedName>
</protein>
<dbReference type="GO" id="GO:0032259">
    <property type="term" value="P:methylation"/>
    <property type="evidence" value="ECO:0007669"/>
    <property type="project" value="UniProtKB-KW"/>
</dbReference>
<accession>A0A4P6F5F6</accession>
<dbReference type="AlphaFoldDB" id="A0A4P6F5F6"/>
<dbReference type="InterPro" id="IPR051052">
    <property type="entry name" value="Diverse_substrate_MTase"/>
</dbReference>